<feature type="transmembrane region" description="Helical" evidence="2">
    <location>
        <begin position="32"/>
        <end position="52"/>
    </location>
</feature>
<dbReference type="Proteomes" id="UP001500967">
    <property type="component" value="Unassembled WGS sequence"/>
</dbReference>
<evidence type="ECO:0000313" key="4">
    <source>
        <dbReference type="Proteomes" id="UP001500967"/>
    </source>
</evidence>
<proteinExistence type="predicted"/>
<evidence type="ECO:0000256" key="1">
    <source>
        <dbReference type="SAM" id="MobiDB-lite"/>
    </source>
</evidence>
<keyword evidence="4" id="KW-1185">Reference proteome</keyword>
<accession>A0ABN0UDL8</accession>
<name>A0ABN0UDL8_9ACTN</name>
<comment type="caution">
    <text evidence="3">The sequence shown here is derived from an EMBL/GenBank/DDBJ whole genome shotgun (WGS) entry which is preliminary data.</text>
</comment>
<sequence length="149" mass="16308">MSVPTPEEAQHALRDVETRTQQSVDGSRSSRWWWIGGGAAVIAYGLVGEFAPGFLDDWGTTIVGLLIVLAVLSTTRWGAPLLGRRTQPRRQSASRQVRLGLIGVLGSLVLMFVLMRLDVPHLALGVSIVGGLLLAFAGPWWEHRMLARR</sequence>
<dbReference type="RefSeq" id="WP_344649927.1">
    <property type="nucleotide sequence ID" value="NZ_BAAAGX010000014.1"/>
</dbReference>
<dbReference type="EMBL" id="BAAAGX010000014">
    <property type="protein sequence ID" value="GAA0247017.1"/>
    <property type="molecule type" value="Genomic_DNA"/>
</dbReference>
<organism evidence="3 4">
    <name type="scientific">Cryptosporangium japonicum</name>
    <dbReference type="NCBI Taxonomy" id="80872"/>
    <lineage>
        <taxon>Bacteria</taxon>
        <taxon>Bacillati</taxon>
        <taxon>Actinomycetota</taxon>
        <taxon>Actinomycetes</taxon>
        <taxon>Cryptosporangiales</taxon>
        <taxon>Cryptosporangiaceae</taxon>
        <taxon>Cryptosporangium</taxon>
    </lineage>
</organism>
<reference evidence="3 4" key="1">
    <citation type="journal article" date="2019" name="Int. J. Syst. Evol. Microbiol.">
        <title>The Global Catalogue of Microorganisms (GCM) 10K type strain sequencing project: providing services to taxonomists for standard genome sequencing and annotation.</title>
        <authorList>
            <consortium name="The Broad Institute Genomics Platform"/>
            <consortium name="The Broad Institute Genome Sequencing Center for Infectious Disease"/>
            <person name="Wu L."/>
            <person name="Ma J."/>
        </authorList>
    </citation>
    <scope>NUCLEOTIDE SEQUENCE [LARGE SCALE GENOMIC DNA]</scope>
    <source>
        <strain evidence="3 4">JCM 10425</strain>
    </source>
</reference>
<keyword evidence="2" id="KW-0472">Membrane</keyword>
<gene>
    <name evidence="3" type="ORF">GCM10009539_35410</name>
</gene>
<feature type="transmembrane region" description="Helical" evidence="2">
    <location>
        <begin position="99"/>
        <end position="117"/>
    </location>
</feature>
<protein>
    <recommendedName>
        <fullName evidence="5">Transmembrane protein</fullName>
    </recommendedName>
</protein>
<feature type="transmembrane region" description="Helical" evidence="2">
    <location>
        <begin position="58"/>
        <end position="79"/>
    </location>
</feature>
<feature type="transmembrane region" description="Helical" evidence="2">
    <location>
        <begin position="123"/>
        <end position="141"/>
    </location>
</feature>
<evidence type="ECO:0000256" key="2">
    <source>
        <dbReference type="SAM" id="Phobius"/>
    </source>
</evidence>
<feature type="region of interest" description="Disordered" evidence="1">
    <location>
        <begin position="1"/>
        <end position="22"/>
    </location>
</feature>
<keyword evidence="2" id="KW-1133">Transmembrane helix</keyword>
<evidence type="ECO:0000313" key="3">
    <source>
        <dbReference type="EMBL" id="GAA0247017.1"/>
    </source>
</evidence>
<keyword evidence="2" id="KW-0812">Transmembrane</keyword>
<feature type="compositionally biased region" description="Basic and acidic residues" evidence="1">
    <location>
        <begin position="8"/>
        <end position="18"/>
    </location>
</feature>
<evidence type="ECO:0008006" key="5">
    <source>
        <dbReference type="Google" id="ProtNLM"/>
    </source>
</evidence>